<reference evidence="7 8" key="1">
    <citation type="journal article" date="2013" name="Antonie Van Leeuwenhoek">
        <title>Sphingomonas ginsenosidivorax sp. nov., with the ability to transform ginsenosides.</title>
        <authorList>
            <person name="Jin X.F."/>
            <person name="Kim J.K."/>
            <person name="Liu Q.M."/>
            <person name="Kang M.S."/>
            <person name="He D."/>
            <person name="Jin F.X."/>
            <person name="Kim S.C."/>
            <person name="Im W.T."/>
        </authorList>
    </citation>
    <scope>NUCLEOTIDE SEQUENCE [LARGE SCALE GENOMIC DNA]</scope>
    <source>
        <strain evidence="7 8">KHI67</strain>
    </source>
</reference>
<feature type="transmembrane region" description="Helical" evidence="5">
    <location>
        <begin position="155"/>
        <end position="176"/>
    </location>
</feature>
<organism evidence="7 8">
    <name type="scientific">Sphingomonas ginsenosidivorax</name>
    <dbReference type="NCBI Taxonomy" id="862135"/>
    <lineage>
        <taxon>Bacteria</taxon>
        <taxon>Pseudomonadati</taxon>
        <taxon>Pseudomonadota</taxon>
        <taxon>Alphaproteobacteria</taxon>
        <taxon>Sphingomonadales</taxon>
        <taxon>Sphingomonadaceae</taxon>
        <taxon>Sphingomonas</taxon>
    </lineage>
</organism>
<comment type="subcellular location">
    <subcellularLocation>
        <location evidence="1">Membrane</location>
        <topology evidence="1">Multi-pass membrane protein</topology>
    </subcellularLocation>
</comment>
<comment type="caution">
    <text evidence="7">The sequence shown here is derived from an EMBL/GenBank/DDBJ whole genome shotgun (WGS) entry which is preliminary data.</text>
</comment>
<dbReference type="RefSeq" id="WP_147080799.1">
    <property type="nucleotide sequence ID" value="NZ_VOQR01000001.1"/>
</dbReference>
<dbReference type="OrthoDB" id="9762947at2"/>
<feature type="transmembrane region" description="Helical" evidence="5">
    <location>
        <begin position="196"/>
        <end position="220"/>
    </location>
</feature>
<sequence>MLDDQLTPAAAPKLVRSLGVVGVLLLTLSVATPASSVFVIIPTMLQVAGTGAIWAMVLAGLVCVATAFIYAELSSAYPVAGGEYVMVARTLGPMSGFAMLGVNVFNNLLFPPILGLGIADVLETLVPGLPAIPVALAIIAASTLVAVLQIRINAWVTGLFLLVELLAIVVIVWLGLTETMRPLAAMLLDPVMPEAGALVPASLSAIGLATSIAIFALNGYGAAVYFGEEMHEPERLIARTILAALVLTLLFEGLPLVAGLMGAADLPGFLAARSPFMDLAVDRGGTGLSTWMSIGVVVAIVNAIIACILACSRFFYGTARDGSWGRPVDRWMAQVHPRLGSPWIATLICGGIGMACCFVRLELLVVLSGTGLVAIYAGIALAAIVGRRTGRTDHARYRMPLYPVAPVLTLVALGYVTWTSWLDLEEGRPGLIMTAAQIALSIAYYHLVLRRRGPWDVHVPTATEQQHDDRPVRL</sequence>
<feature type="transmembrane region" description="Helical" evidence="5">
    <location>
        <begin position="85"/>
        <end position="105"/>
    </location>
</feature>
<feature type="transmembrane region" description="Helical" evidence="5">
    <location>
        <begin position="20"/>
        <end position="41"/>
    </location>
</feature>
<evidence type="ECO:0000256" key="1">
    <source>
        <dbReference type="ARBA" id="ARBA00004141"/>
    </source>
</evidence>
<evidence type="ECO:0000256" key="5">
    <source>
        <dbReference type="SAM" id="Phobius"/>
    </source>
</evidence>
<evidence type="ECO:0000313" key="8">
    <source>
        <dbReference type="Proteomes" id="UP000321250"/>
    </source>
</evidence>
<keyword evidence="3 5" id="KW-1133">Transmembrane helix</keyword>
<keyword evidence="8" id="KW-1185">Reference proteome</keyword>
<dbReference type="Proteomes" id="UP000321250">
    <property type="component" value="Unassembled WGS sequence"/>
</dbReference>
<accession>A0A5C6UE81</accession>
<feature type="domain" description="Amino acid permease/ SLC12A" evidence="6">
    <location>
        <begin position="25"/>
        <end position="423"/>
    </location>
</feature>
<evidence type="ECO:0000256" key="4">
    <source>
        <dbReference type="ARBA" id="ARBA00023136"/>
    </source>
</evidence>
<dbReference type="InterPro" id="IPR004841">
    <property type="entry name" value="AA-permease/SLC12A_dom"/>
</dbReference>
<feature type="transmembrane region" description="Helical" evidence="5">
    <location>
        <begin position="241"/>
        <end position="264"/>
    </location>
</feature>
<evidence type="ECO:0000256" key="3">
    <source>
        <dbReference type="ARBA" id="ARBA00022989"/>
    </source>
</evidence>
<gene>
    <name evidence="7" type="ORF">FSB78_05880</name>
</gene>
<dbReference type="Pfam" id="PF00324">
    <property type="entry name" value="AA_permease"/>
    <property type="match status" value="1"/>
</dbReference>
<dbReference type="EMBL" id="VOQR01000001">
    <property type="protein sequence ID" value="TXC70521.1"/>
    <property type="molecule type" value="Genomic_DNA"/>
</dbReference>
<evidence type="ECO:0000259" key="6">
    <source>
        <dbReference type="Pfam" id="PF00324"/>
    </source>
</evidence>
<dbReference type="Gene3D" id="1.20.1740.10">
    <property type="entry name" value="Amino acid/polyamine transporter I"/>
    <property type="match status" value="1"/>
</dbReference>
<evidence type="ECO:0000256" key="2">
    <source>
        <dbReference type="ARBA" id="ARBA00022692"/>
    </source>
</evidence>
<proteinExistence type="predicted"/>
<dbReference type="GO" id="GO:0016020">
    <property type="term" value="C:membrane"/>
    <property type="evidence" value="ECO:0007669"/>
    <property type="project" value="UniProtKB-SubCell"/>
</dbReference>
<feature type="transmembrane region" description="Helical" evidence="5">
    <location>
        <begin position="125"/>
        <end position="148"/>
    </location>
</feature>
<feature type="transmembrane region" description="Helical" evidence="5">
    <location>
        <begin position="399"/>
        <end position="418"/>
    </location>
</feature>
<feature type="transmembrane region" description="Helical" evidence="5">
    <location>
        <begin position="430"/>
        <end position="448"/>
    </location>
</feature>
<feature type="transmembrane region" description="Helical" evidence="5">
    <location>
        <begin position="53"/>
        <end position="73"/>
    </location>
</feature>
<name>A0A5C6UE81_9SPHN</name>
<dbReference type="PANTHER" id="PTHR42770:SF7">
    <property type="entry name" value="MEMBRANE PROTEIN"/>
    <property type="match status" value="1"/>
</dbReference>
<keyword evidence="2 5" id="KW-0812">Transmembrane</keyword>
<protein>
    <submittedName>
        <fullName evidence="7">APC family permease</fullName>
    </submittedName>
</protein>
<keyword evidence="4 5" id="KW-0472">Membrane</keyword>
<feature type="transmembrane region" description="Helical" evidence="5">
    <location>
        <begin position="367"/>
        <end position="387"/>
    </location>
</feature>
<dbReference type="GO" id="GO:0055085">
    <property type="term" value="P:transmembrane transport"/>
    <property type="evidence" value="ECO:0007669"/>
    <property type="project" value="InterPro"/>
</dbReference>
<dbReference type="InterPro" id="IPR050367">
    <property type="entry name" value="APC_superfamily"/>
</dbReference>
<feature type="transmembrane region" description="Helical" evidence="5">
    <location>
        <begin position="291"/>
        <end position="316"/>
    </location>
</feature>
<feature type="transmembrane region" description="Helical" evidence="5">
    <location>
        <begin position="340"/>
        <end position="361"/>
    </location>
</feature>
<dbReference type="PANTHER" id="PTHR42770">
    <property type="entry name" value="AMINO ACID TRANSPORTER-RELATED"/>
    <property type="match status" value="1"/>
</dbReference>
<dbReference type="AlphaFoldDB" id="A0A5C6UE81"/>
<evidence type="ECO:0000313" key="7">
    <source>
        <dbReference type="EMBL" id="TXC70521.1"/>
    </source>
</evidence>
<dbReference type="PIRSF" id="PIRSF006060">
    <property type="entry name" value="AA_transporter"/>
    <property type="match status" value="1"/>
</dbReference>